<reference evidence="2" key="1">
    <citation type="submission" date="2019-11" db="EMBL/GenBank/DDBJ databases">
        <authorList>
            <person name="Feng L."/>
        </authorList>
    </citation>
    <scope>NUCLEOTIDE SEQUENCE</scope>
    <source>
        <strain evidence="2">VrattiLFYP33</strain>
    </source>
</reference>
<name>A0A6N3ACY4_9FIRM</name>
<dbReference type="AlphaFoldDB" id="A0A6N3ACY4"/>
<sequence>MSKLLHGLCASGISGNMMIGALLNYGVPFDYFKKSLAPLNLSGFSLIHEQREKLGVAGTYFDVKLKGKGHTHTHSHDGVHFHTHTHEHTHDGNHFHSHAHGERRNYPDIKALIEEAPLSDWVKEKALAAFLNLGMAEAKVHNTTLEEVHFHEVGAIDCIIDIVGTMICLEYLGVTGIVFSPLHLGQGKVKCEHGLMDIPTPATANLLEGVPTYVTPVQGELVTPTGATLVKTLNANGFQPGAAAPTKEEIQMALLSVMDKAEKAPKMGVGLGSMDLPIPNVFTLFEA</sequence>
<keyword evidence="1" id="KW-0533">Nickel</keyword>
<accession>A0A6N3ACY4</accession>
<dbReference type="InterPro" id="IPR002822">
    <property type="entry name" value="Ni_insertion"/>
</dbReference>
<proteinExistence type="predicted"/>
<dbReference type="PANTHER" id="PTHR36566:SF1">
    <property type="entry name" value="PYRIDINIUM-3,5-BISTHIOCARBOXYLIC ACID MONONUCLEOTIDE NICKEL INSERTION PROTEIN"/>
    <property type="match status" value="1"/>
</dbReference>
<dbReference type="PANTHER" id="PTHR36566">
    <property type="entry name" value="NICKEL INSERTION PROTEIN-RELATED"/>
    <property type="match status" value="1"/>
</dbReference>
<evidence type="ECO:0000256" key="1">
    <source>
        <dbReference type="ARBA" id="ARBA00022596"/>
    </source>
</evidence>
<dbReference type="Pfam" id="PF01969">
    <property type="entry name" value="Ni_insertion"/>
    <property type="match status" value="1"/>
</dbReference>
<dbReference type="RefSeq" id="WP_156704345.1">
    <property type="nucleotide sequence ID" value="NZ_CACRUX010000026.1"/>
</dbReference>
<organism evidence="2">
    <name type="scientific">Veillonella ratti</name>
    <dbReference type="NCBI Taxonomy" id="103892"/>
    <lineage>
        <taxon>Bacteria</taxon>
        <taxon>Bacillati</taxon>
        <taxon>Bacillota</taxon>
        <taxon>Negativicutes</taxon>
        <taxon>Veillonellales</taxon>
        <taxon>Veillonellaceae</taxon>
        <taxon>Veillonella</taxon>
    </lineage>
</organism>
<evidence type="ECO:0000313" key="2">
    <source>
        <dbReference type="EMBL" id="VYT88218.1"/>
    </source>
</evidence>
<protein>
    <submittedName>
        <fullName evidence="2">Uncharacterized protein</fullName>
    </submittedName>
</protein>
<gene>
    <name evidence="2" type="ORF">VRLFYP33_00692</name>
</gene>
<dbReference type="EMBL" id="CACRUX010000026">
    <property type="protein sequence ID" value="VYT88218.1"/>
    <property type="molecule type" value="Genomic_DNA"/>
</dbReference>